<feature type="transmembrane region" description="Helical" evidence="1">
    <location>
        <begin position="9"/>
        <end position="27"/>
    </location>
</feature>
<evidence type="ECO:0000313" key="4">
    <source>
        <dbReference type="Proteomes" id="UP000007519"/>
    </source>
</evidence>
<dbReference type="Proteomes" id="UP000007519">
    <property type="component" value="Chromosome"/>
</dbReference>
<protein>
    <recommendedName>
        <fullName evidence="2">DUF4350 domain-containing protein</fullName>
    </recommendedName>
</protein>
<gene>
    <name evidence="3" type="ordered locus">SGRA_2868</name>
</gene>
<evidence type="ECO:0000256" key="1">
    <source>
        <dbReference type="SAM" id="Phobius"/>
    </source>
</evidence>
<keyword evidence="1" id="KW-1133">Transmembrane helix</keyword>
<accession>H6LAK3</accession>
<organism evidence="3 4">
    <name type="scientific">Saprospira grandis (strain Lewin)</name>
    <dbReference type="NCBI Taxonomy" id="984262"/>
    <lineage>
        <taxon>Bacteria</taxon>
        <taxon>Pseudomonadati</taxon>
        <taxon>Bacteroidota</taxon>
        <taxon>Saprospiria</taxon>
        <taxon>Saprospirales</taxon>
        <taxon>Saprospiraceae</taxon>
        <taxon>Saprospira</taxon>
    </lineage>
</organism>
<dbReference type="RefSeq" id="WP_015693199.1">
    <property type="nucleotide sequence ID" value="NC_016940.1"/>
</dbReference>
<dbReference type="InterPro" id="IPR025646">
    <property type="entry name" value="DUF4350"/>
</dbReference>
<evidence type="ECO:0000259" key="2">
    <source>
        <dbReference type="Pfam" id="PF14258"/>
    </source>
</evidence>
<dbReference type="AlphaFoldDB" id="H6LAK3"/>
<dbReference type="Pfam" id="PF14258">
    <property type="entry name" value="DUF4350"/>
    <property type="match status" value="1"/>
</dbReference>
<sequence length="456" mass="52989">MEQKKNSSLLYIVIAVLLLGVLAYFFASSREVKYQWWPSMEHAEAEPYDFKLLEELLKTSVDSFERYENKRIEEQLSTANAENSLYVFVGAGEPYYSAQDAEKLKAFLEAGGNALIVAIEPSDSLFYTLFESYHCFYSLATDYRHSSMSSKQVLAGFYADEYDEGENAELYPFAYKTGVKDTGEYYWTYIPDYNICSGDEPAVVEAGFYQLEAGISDMRYPYLFAMEVGEGRLYWHSNPIMLTNLYLSQKTNGTIGYNYLQRLLEPFSAKKIIWDYASTTPRPYEYPRSPQRYDKPPTPMEYVFSQTALRWAWLLLVAGAFSYALFGAKRRQQQIEVLPKNHNTSLGFVKTISRLYFQRQSHGLIFEKIMQIFHSHLRKRYGLNIKDWDNLAAQQIAQRSEVDYKIIEEILERYNSLSSQLAKPNVTMSPETLNNFYLLVQKFYEAEEARRKQPSA</sequence>
<keyword evidence="4" id="KW-1185">Reference proteome</keyword>
<proteinExistence type="predicted"/>
<dbReference type="STRING" id="984262.SGRA_2868"/>
<reference evidence="3 4" key="1">
    <citation type="journal article" date="2012" name="Stand. Genomic Sci.">
        <title>Complete genome sequencing and analysis of Saprospira grandis str. Lewin, a predatory marine bacterium.</title>
        <authorList>
            <person name="Saw J.H."/>
            <person name="Yuryev A."/>
            <person name="Kanbe M."/>
            <person name="Hou S."/>
            <person name="Young A.G."/>
            <person name="Aizawa S."/>
            <person name="Alam M."/>
        </authorList>
    </citation>
    <scope>NUCLEOTIDE SEQUENCE [LARGE SCALE GENOMIC DNA]</scope>
    <source>
        <strain evidence="3 4">Lewin</strain>
    </source>
</reference>
<dbReference type="KEGG" id="sgn:SGRA_2868"/>
<dbReference type="EMBL" id="CP002831">
    <property type="protein sequence ID" value="AFC25596.1"/>
    <property type="molecule type" value="Genomic_DNA"/>
</dbReference>
<name>H6LAK3_SAPGL</name>
<keyword evidence="1" id="KW-0812">Transmembrane</keyword>
<feature type="domain" description="DUF4350" evidence="2">
    <location>
        <begin position="71"/>
        <end position="252"/>
    </location>
</feature>
<evidence type="ECO:0000313" key="3">
    <source>
        <dbReference type="EMBL" id="AFC25596.1"/>
    </source>
</evidence>
<keyword evidence="1" id="KW-0472">Membrane</keyword>
<dbReference type="OrthoDB" id="1111222at2"/>
<dbReference type="HOGENOM" id="CLU_599764_0_0_10"/>